<feature type="domain" description="HNH nuclease" evidence="2">
    <location>
        <begin position="346"/>
        <end position="398"/>
    </location>
</feature>
<gene>
    <name evidence="3" type="ORF">CGZ93_10645</name>
</gene>
<dbReference type="InterPro" id="IPR003870">
    <property type="entry name" value="DUF222"/>
</dbReference>
<dbReference type="GO" id="GO:0004519">
    <property type="term" value="F:endonuclease activity"/>
    <property type="evidence" value="ECO:0007669"/>
    <property type="project" value="UniProtKB-KW"/>
</dbReference>
<keyword evidence="3" id="KW-0540">Nuclease</keyword>
<accession>A0A255H0J2</accession>
<protein>
    <submittedName>
        <fullName evidence="3">HNH endonuclease</fullName>
    </submittedName>
</protein>
<sequence>MTTVEPLDTQQAAQMICALLGRIDHAGREAYTPDEWVAVLTRVREVARRVEALDRILIAECDSVGATLRSAGTPTSSWLVLTDQTLVRGEAQGKIYSGRDLLAGSAIRDAALAGELSPRQARLVGQAMDQLPHTLSEEQVLAAERDFVEHAPELEVTQLGRAVRETLERIAPEHLPSDESEQKRLAAQTRRARARRHLRFVPDGDGGVHVRGNLPALDIAPLRAAIDAIVESERRQSRGVTQVDEVQLTPDQRRADALVTLTTRGWGSGGQQIPRVAAERPRVVVLMNEADLRKRAEPVGALVDGTEVSAGDLRRLCCDADLLPVVLGSQSEPLDVGLTSRLVTPSIRRALTLRDKGCVFPGCDAPDARCEAHHIIPWYAGGETSMNNLCLVCSHHHRLVEPSRFWATAESDRWGVKMIRGRPVVIPPRRFSVPQKSA</sequence>
<dbReference type="GO" id="GO:0008270">
    <property type="term" value="F:zinc ion binding"/>
    <property type="evidence" value="ECO:0007669"/>
    <property type="project" value="InterPro"/>
</dbReference>
<dbReference type="CDD" id="cd00085">
    <property type="entry name" value="HNHc"/>
    <property type="match status" value="1"/>
</dbReference>
<dbReference type="Proteomes" id="UP000216311">
    <property type="component" value="Unassembled WGS sequence"/>
</dbReference>
<dbReference type="InterPro" id="IPR003615">
    <property type="entry name" value="HNH_nuc"/>
</dbReference>
<keyword evidence="3" id="KW-0255">Endonuclease</keyword>
<dbReference type="OrthoDB" id="3725562at2"/>
<evidence type="ECO:0000259" key="2">
    <source>
        <dbReference type="SMART" id="SM00507"/>
    </source>
</evidence>
<dbReference type="SMART" id="SM00507">
    <property type="entry name" value="HNHc"/>
    <property type="match status" value="1"/>
</dbReference>
<dbReference type="RefSeq" id="WP_094364126.1">
    <property type="nucleotide sequence ID" value="NZ_NMVQ01000017.1"/>
</dbReference>
<dbReference type="GO" id="GO:0003676">
    <property type="term" value="F:nucleic acid binding"/>
    <property type="evidence" value="ECO:0007669"/>
    <property type="project" value="InterPro"/>
</dbReference>
<evidence type="ECO:0000313" key="4">
    <source>
        <dbReference type="Proteomes" id="UP000216311"/>
    </source>
</evidence>
<keyword evidence="4" id="KW-1185">Reference proteome</keyword>
<proteinExistence type="inferred from homology"/>
<evidence type="ECO:0000313" key="3">
    <source>
        <dbReference type="EMBL" id="OYO21258.1"/>
    </source>
</evidence>
<evidence type="ECO:0000256" key="1">
    <source>
        <dbReference type="ARBA" id="ARBA00023450"/>
    </source>
</evidence>
<dbReference type="Gene3D" id="1.10.30.50">
    <property type="match status" value="1"/>
</dbReference>
<comment type="caution">
    <text evidence="3">The sequence shown here is derived from an EMBL/GenBank/DDBJ whole genome shotgun (WGS) entry which is preliminary data.</text>
</comment>
<organism evidence="3 4">
    <name type="scientific">Enemella dayhoffiae</name>
    <dbReference type="NCBI Taxonomy" id="2016507"/>
    <lineage>
        <taxon>Bacteria</taxon>
        <taxon>Bacillati</taxon>
        <taxon>Actinomycetota</taxon>
        <taxon>Actinomycetes</taxon>
        <taxon>Propionibacteriales</taxon>
        <taxon>Propionibacteriaceae</taxon>
        <taxon>Enemella</taxon>
    </lineage>
</organism>
<reference evidence="3 4" key="1">
    <citation type="submission" date="2017-07" db="EMBL/GenBank/DDBJ databases">
        <title>Draft whole genome sequences of clinical Proprionibacteriaceae strains.</title>
        <authorList>
            <person name="Bernier A.-M."/>
            <person name="Bernard K."/>
            <person name="Domingo M.-C."/>
        </authorList>
    </citation>
    <scope>NUCLEOTIDE SEQUENCE [LARGE SCALE GENOMIC DNA]</scope>
    <source>
        <strain evidence="3 4">NML 130396</strain>
    </source>
</reference>
<name>A0A255H0J2_9ACTN</name>
<dbReference type="AlphaFoldDB" id="A0A255H0J2"/>
<dbReference type="Pfam" id="PF01844">
    <property type="entry name" value="HNH"/>
    <property type="match status" value="1"/>
</dbReference>
<keyword evidence="3" id="KW-0378">Hydrolase</keyword>
<dbReference type="EMBL" id="NMVQ01000017">
    <property type="protein sequence ID" value="OYO21258.1"/>
    <property type="molecule type" value="Genomic_DNA"/>
</dbReference>
<comment type="similarity">
    <text evidence="1">Belongs to the Rv1128c/1148c/1588c/1702c/1945/3466 family.</text>
</comment>
<dbReference type="Pfam" id="PF02720">
    <property type="entry name" value="DUF222"/>
    <property type="match status" value="1"/>
</dbReference>
<dbReference type="InterPro" id="IPR002711">
    <property type="entry name" value="HNH"/>
</dbReference>